<dbReference type="InterPro" id="IPR028002">
    <property type="entry name" value="Myb_DNA-bind_5"/>
</dbReference>
<organism evidence="3 4">
    <name type="scientific">Patiria miniata</name>
    <name type="common">Bat star</name>
    <name type="synonym">Asterina miniata</name>
    <dbReference type="NCBI Taxonomy" id="46514"/>
    <lineage>
        <taxon>Eukaryota</taxon>
        <taxon>Metazoa</taxon>
        <taxon>Echinodermata</taxon>
        <taxon>Eleutherozoa</taxon>
        <taxon>Asterozoa</taxon>
        <taxon>Asteroidea</taxon>
        <taxon>Valvatacea</taxon>
        <taxon>Valvatida</taxon>
        <taxon>Asterinidae</taxon>
        <taxon>Patiria</taxon>
    </lineage>
</organism>
<feature type="compositionally biased region" description="Polar residues" evidence="1">
    <location>
        <begin position="250"/>
        <end position="262"/>
    </location>
</feature>
<evidence type="ECO:0000259" key="2">
    <source>
        <dbReference type="Pfam" id="PF13873"/>
    </source>
</evidence>
<evidence type="ECO:0000313" key="4">
    <source>
        <dbReference type="Proteomes" id="UP000887568"/>
    </source>
</evidence>
<feature type="compositionally biased region" description="Polar residues" evidence="1">
    <location>
        <begin position="157"/>
        <end position="172"/>
    </location>
</feature>
<feature type="compositionally biased region" description="Low complexity" evidence="1">
    <location>
        <begin position="263"/>
        <end position="278"/>
    </location>
</feature>
<dbReference type="Pfam" id="PF13873">
    <property type="entry name" value="Myb_DNA-bind_5"/>
    <property type="match status" value="1"/>
</dbReference>
<dbReference type="GeneID" id="119722111"/>
<dbReference type="EnsemblMetazoa" id="XM_038192137.1">
    <property type="protein sequence ID" value="XP_038048065.1"/>
    <property type="gene ID" value="LOC119722111"/>
</dbReference>
<accession>A0A913ZAZ8</accession>
<protein>
    <recommendedName>
        <fullName evidence="2">Myb/SANT-like DNA-binding domain-containing protein</fullName>
    </recommendedName>
</protein>
<name>A0A913ZAZ8_PATMI</name>
<feature type="region of interest" description="Disordered" evidence="1">
    <location>
        <begin position="248"/>
        <end position="278"/>
    </location>
</feature>
<dbReference type="AlphaFoldDB" id="A0A913ZAZ8"/>
<proteinExistence type="predicted"/>
<feature type="region of interest" description="Disordered" evidence="1">
    <location>
        <begin position="1"/>
        <end position="42"/>
    </location>
</feature>
<dbReference type="OMA" id="DVQSHEM"/>
<dbReference type="RefSeq" id="XP_038048065.1">
    <property type="nucleotide sequence ID" value="XM_038192137.1"/>
</dbReference>
<evidence type="ECO:0000313" key="3">
    <source>
        <dbReference type="EnsemblMetazoa" id="XP_038048065.1"/>
    </source>
</evidence>
<reference evidence="3" key="1">
    <citation type="submission" date="2022-11" db="UniProtKB">
        <authorList>
            <consortium name="EnsemblMetazoa"/>
        </authorList>
    </citation>
    <scope>IDENTIFICATION</scope>
</reference>
<feature type="compositionally biased region" description="Basic and acidic residues" evidence="1">
    <location>
        <begin position="25"/>
        <end position="35"/>
    </location>
</feature>
<feature type="domain" description="Myb/SANT-like DNA-binding" evidence="2">
    <location>
        <begin position="60"/>
        <end position="122"/>
    </location>
</feature>
<dbReference type="OrthoDB" id="3066195at2759"/>
<feature type="region of interest" description="Disordered" evidence="1">
    <location>
        <begin position="126"/>
        <end position="206"/>
    </location>
</feature>
<evidence type="ECO:0000256" key="1">
    <source>
        <dbReference type="SAM" id="MobiDB-lite"/>
    </source>
</evidence>
<sequence>MSSAQEFDPKQPQPAADDQDNDDASEGRETDDFHVAMDGLTKRKATPFTSTMDVALATAYTTEKNILDGTLREHGVPSRQQKMAAWERIRDCVNAFSGDTNQKTVQQCKDRHRNLIQAVRFKRSSGFLEGPLPMPSDVQSHEMGDQQSQLGHQQQQNRDSTSESIKASQQQVRPPEAANGIPSTSAPAHSPKEKRPLKRPSTSSVDTLDDYRKRKLAIMVKEHIARVDLMKAQAEYYRTKTELMVKHSCSRPTSVTSNSQSKLPAPHLHLHPNLPGNT</sequence>
<keyword evidence="4" id="KW-1185">Reference proteome</keyword>
<dbReference type="Proteomes" id="UP000887568">
    <property type="component" value="Unplaced"/>
</dbReference>
<feature type="compositionally biased region" description="Low complexity" evidence="1">
    <location>
        <begin position="146"/>
        <end position="156"/>
    </location>
</feature>